<evidence type="ECO:0000256" key="2">
    <source>
        <dbReference type="SAM" id="SignalP"/>
    </source>
</evidence>
<comment type="caution">
    <text evidence="3">The sequence shown here is derived from an EMBL/GenBank/DDBJ whole genome shotgun (WGS) entry which is preliminary data.</text>
</comment>
<name>A0ABU5HHZ7_9BACT</name>
<evidence type="ECO:0000313" key="4">
    <source>
        <dbReference type="Proteomes" id="UP001291309"/>
    </source>
</evidence>
<dbReference type="EMBL" id="JAXIVS010000023">
    <property type="protein sequence ID" value="MDY7232764.1"/>
    <property type="molecule type" value="Genomic_DNA"/>
</dbReference>
<keyword evidence="2" id="KW-0732">Signal</keyword>
<evidence type="ECO:0000313" key="3">
    <source>
        <dbReference type="EMBL" id="MDY7232764.1"/>
    </source>
</evidence>
<keyword evidence="4" id="KW-1185">Reference proteome</keyword>
<dbReference type="Proteomes" id="UP001291309">
    <property type="component" value="Unassembled WGS sequence"/>
</dbReference>
<accession>A0ABU5HHZ7</accession>
<protein>
    <recommendedName>
        <fullName evidence="5">Lipoprotein</fullName>
    </recommendedName>
</protein>
<evidence type="ECO:0000256" key="1">
    <source>
        <dbReference type="SAM" id="Coils"/>
    </source>
</evidence>
<dbReference type="PROSITE" id="PS51257">
    <property type="entry name" value="PROKAR_LIPOPROTEIN"/>
    <property type="match status" value="1"/>
</dbReference>
<evidence type="ECO:0008006" key="5">
    <source>
        <dbReference type="Google" id="ProtNLM"/>
    </source>
</evidence>
<dbReference type="RefSeq" id="WP_321551479.1">
    <property type="nucleotide sequence ID" value="NZ_JAXIVS010000023.1"/>
</dbReference>
<organism evidence="3 4">
    <name type="scientific">Hyalangium rubrum</name>
    <dbReference type="NCBI Taxonomy" id="3103134"/>
    <lineage>
        <taxon>Bacteria</taxon>
        <taxon>Pseudomonadati</taxon>
        <taxon>Myxococcota</taxon>
        <taxon>Myxococcia</taxon>
        <taxon>Myxococcales</taxon>
        <taxon>Cystobacterineae</taxon>
        <taxon>Archangiaceae</taxon>
        <taxon>Hyalangium</taxon>
    </lineage>
</organism>
<proteinExistence type="predicted"/>
<feature type="coiled-coil region" evidence="1">
    <location>
        <begin position="147"/>
        <end position="229"/>
    </location>
</feature>
<sequence>MNRLTWSCCWLVALALVSGCATPAATKEASRLHGQNLETLRSSVQGYRATLADYYVKLAERQRQAYISQMMGRDLDQIAQDQFSTLTYGQSLGIRFNSAPKLSQGVPDSTANDFLALGNGIASGYRFWGDNFDWWMKLEGVTLAEKRVTLGAQVEKLQAALVRLQAQEAEGEGARAAKEQRVRLQTQALRGLERQLALTDEELTHVQAAAGLKQQAATLDTKLAHLEAQLGVMRSFHGVIDEYLGTDATIDGAAIAKAAAAGAAVSPDEFPSLRDLAKGSKEEAK</sequence>
<keyword evidence="1" id="KW-0175">Coiled coil</keyword>
<reference evidence="3 4" key="1">
    <citation type="submission" date="2023-12" db="EMBL/GenBank/DDBJ databases">
        <title>the genome sequence of Hyalangium sp. s54d21.</title>
        <authorList>
            <person name="Zhang X."/>
        </authorList>
    </citation>
    <scope>NUCLEOTIDE SEQUENCE [LARGE SCALE GENOMIC DNA]</scope>
    <source>
        <strain evidence="4">s54d21</strain>
    </source>
</reference>
<gene>
    <name evidence="3" type="ORF">SYV04_40635</name>
</gene>
<feature type="signal peptide" evidence="2">
    <location>
        <begin position="1"/>
        <end position="23"/>
    </location>
</feature>
<feature type="chain" id="PRO_5047180455" description="Lipoprotein" evidence="2">
    <location>
        <begin position="24"/>
        <end position="285"/>
    </location>
</feature>